<evidence type="ECO:0008006" key="3">
    <source>
        <dbReference type="Google" id="ProtNLM"/>
    </source>
</evidence>
<dbReference type="Proteomes" id="UP000789359">
    <property type="component" value="Unassembled WGS sequence"/>
</dbReference>
<accession>A0ABN7KAT5</accession>
<evidence type="ECO:0000313" key="2">
    <source>
        <dbReference type="Proteomes" id="UP000789359"/>
    </source>
</evidence>
<reference evidence="1 2" key="1">
    <citation type="submission" date="2020-11" db="EMBL/GenBank/DDBJ databases">
        <authorList>
            <person name="Peeters C."/>
        </authorList>
    </citation>
    <scope>NUCLEOTIDE SEQUENCE [LARGE SCALE GENOMIC DNA]</scope>
    <source>
        <strain evidence="1 2">LMG 8286</strain>
    </source>
</reference>
<sequence>MKKLVQAIVFSCGVLLFGGCASIMNNNPESFNLVSEPSSAKVIVKDVKADTIVLQNHTPFSITLEKKHGFFSGKEYLVNVSKAGFKDVSFAIKPSVSGWYIGGNLIFGGLIGYLIVDPATGAMWNLVPEKHEQVSTDKQIITVKLLSDLSESEQAKLRVSEPIIK</sequence>
<dbReference type="EMBL" id="CAJHOE010000002">
    <property type="protein sequence ID" value="CAD7287995.1"/>
    <property type="molecule type" value="Genomic_DNA"/>
</dbReference>
<organism evidence="1 2">
    <name type="scientific">Campylobacter suis</name>
    <dbReference type="NCBI Taxonomy" id="2790657"/>
    <lineage>
        <taxon>Bacteria</taxon>
        <taxon>Pseudomonadati</taxon>
        <taxon>Campylobacterota</taxon>
        <taxon>Epsilonproteobacteria</taxon>
        <taxon>Campylobacterales</taxon>
        <taxon>Campylobacteraceae</taxon>
        <taxon>Campylobacter</taxon>
    </lineage>
</organism>
<protein>
    <recommendedName>
        <fullName evidence="3">Lipoprotein</fullName>
    </recommendedName>
</protein>
<dbReference type="RefSeq" id="WP_230056839.1">
    <property type="nucleotide sequence ID" value="NZ_CAJHOE010000002.1"/>
</dbReference>
<evidence type="ECO:0000313" key="1">
    <source>
        <dbReference type="EMBL" id="CAD7287995.1"/>
    </source>
</evidence>
<proteinExistence type="predicted"/>
<comment type="caution">
    <text evidence="1">The sequence shown here is derived from an EMBL/GenBank/DDBJ whole genome shotgun (WGS) entry which is preliminary data.</text>
</comment>
<gene>
    <name evidence="1" type="ORF">LMG8286_01073</name>
</gene>
<dbReference type="PROSITE" id="PS51257">
    <property type="entry name" value="PROKAR_LIPOPROTEIN"/>
    <property type="match status" value="1"/>
</dbReference>
<keyword evidence="2" id="KW-1185">Reference proteome</keyword>
<name>A0ABN7KAT5_9BACT</name>